<dbReference type="InterPro" id="IPR020846">
    <property type="entry name" value="MFS_dom"/>
</dbReference>
<keyword evidence="4 7" id="KW-0812">Transmembrane</keyword>
<dbReference type="Proteomes" id="UP001479933">
    <property type="component" value="Chromosome"/>
</dbReference>
<evidence type="ECO:0000256" key="1">
    <source>
        <dbReference type="ARBA" id="ARBA00004651"/>
    </source>
</evidence>
<feature type="transmembrane region" description="Helical" evidence="7">
    <location>
        <begin position="140"/>
        <end position="162"/>
    </location>
</feature>
<keyword evidence="10" id="KW-1185">Reference proteome</keyword>
<keyword evidence="3" id="KW-1003">Cell membrane</keyword>
<protein>
    <submittedName>
        <fullName evidence="9">DHA2 family efflux MFS transporter permease subunit</fullName>
    </submittedName>
</protein>
<evidence type="ECO:0000259" key="8">
    <source>
        <dbReference type="PROSITE" id="PS50850"/>
    </source>
</evidence>
<keyword evidence="2" id="KW-0813">Transport</keyword>
<name>A0ABZ2U2F5_9ACTN</name>
<sequence length="474" mass="49210">MANESVAPIPPEAKRVAVAVVAGLIAPILDTTIVTIAFDRLTTDLGTTVDLVQWVATAYLLALAVGVPLAGWAAYRFGSRRAWRTGLLLFLIGSVLCALSWNVEALIVFRAVQGVGAGLLFPLMTSVLVAASGGQALGRLVAMVSLPTALGPILGPVIGGVILHWLDWQWMFVVNVPICLIALALAGRIPDDRDAAGSVRTRLDVIGLALLAPGLVCVLLGLSNSHNGIVRTDVLIPVIVGLVLLTAFALRSLRAAHATLVDVRVLAKKPVSASSIALFFFSVANFGAMLLLPLYLQQERGETVLAAALILIPQGVGALLSRSIAGVLTDRFGARWVGVSGFAIVAIATVPFAMSDQSTNLVSLMAVLLVRGLGLGTLLSPLMASGFYGVSAVERHDVSIVTRTFQQVGGSFGTAVVAVVLTAGATSGVGFRDAFWWSTALAAVGALLALLLPNRPAPASASGPQTRVVVHSHE</sequence>
<feature type="transmembrane region" description="Helical" evidence="7">
    <location>
        <begin position="201"/>
        <end position="222"/>
    </location>
</feature>
<evidence type="ECO:0000313" key="10">
    <source>
        <dbReference type="Proteomes" id="UP001479933"/>
    </source>
</evidence>
<feature type="transmembrane region" description="Helical" evidence="7">
    <location>
        <begin position="115"/>
        <end position="133"/>
    </location>
</feature>
<evidence type="ECO:0000256" key="2">
    <source>
        <dbReference type="ARBA" id="ARBA00022448"/>
    </source>
</evidence>
<feature type="transmembrane region" description="Helical" evidence="7">
    <location>
        <begin position="304"/>
        <end position="321"/>
    </location>
</feature>
<feature type="transmembrane region" description="Helical" evidence="7">
    <location>
        <begin position="434"/>
        <end position="452"/>
    </location>
</feature>
<dbReference type="RefSeq" id="WP_066171032.1">
    <property type="nucleotide sequence ID" value="NZ_CP136137.1"/>
</dbReference>
<dbReference type="Pfam" id="PF07690">
    <property type="entry name" value="MFS_1"/>
    <property type="match status" value="1"/>
</dbReference>
<feature type="transmembrane region" description="Helical" evidence="7">
    <location>
        <begin position="87"/>
        <end position="109"/>
    </location>
</feature>
<keyword evidence="5 7" id="KW-1133">Transmembrane helix</keyword>
<dbReference type="InterPro" id="IPR011701">
    <property type="entry name" value="MFS"/>
</dbReference>
<dbReference type="NCBIfam" id="TIGR00711">
    <property type="entry name" value="efflux_EmrB"/>
    <property type="match status" value="1"/>
</dbReference>
<evidence type="ECO:0000256" key="7">
    <source>
        <dbReference type="SAM" id="Phobius"/>
    </source>
</evidence>
<feature type="transmembrane region" description="Helical" evidence="7">
    <location>
        <begin position="408"/>
        <end position="428"/>
    </location>
</feature>
<accession>A0ABZ2U2F5</accession>
<reference evidence="9 10" key="1">
    <citation type="journal article" date="2023" name="Virus Evol.">
        <title>Computational host range prediction-The good, the bad, and the ugly.</title>
        <authorList>
            <person name="Howell A.A."/>
            <person name="Versoza C.J."/>
            <person name="Pfeifer S.P."/>
        </authorList>
    </citation>
    <scope>NUCLEOTIDE SEQUENCE [LARGE SCALE GENOMIC DNA]</scope>
    <source>
        <strain evidence="9 10">1610/1b</strain>
    </source>
</reference>
<dbReference type="InterPro" id="IPR004638">
    <property type="entry name" value="EmrB-like"/>
</dbReference>
<dbReference type="PROSITE" id="PS50850">
    <property type="entry name" value="MFS"/>
    <property type="match status" value="1"/>
</dbReference>
<dbReference type="PANTHER" id="PTHR42718:SF46">
    <property type="entry name" value="BLR6921 PROTEIN"/>
    <property type="match status" value="1"/>
</dbReference>
<feature type="domain" description="Major facilitator superfamily (MFS) profile" evidence="8">
    <location>
        <begin position="16"/>
        <end position="457"/>
    </location>
</feature>
<dbReference type="Gene3D" id="1.20.1250.20">
    <property type="entry name" value="MFS general substrate transporter like domains"/>
    <property type="match status" value="2"/>
</dbReference>
<feature type="transmembrane region" description="Helical" evidence="7">
    <location>
        <begin position="234"/>
        <end position="250"/>
    </location>
</feature>
<feature type="transmembrane region" description="Helical" evidence="7">
    <location>
        <begin position="168"/>
        <end position="189"/>
    </location>
</feature>
<dbReference type="SUPFAM" id="SSF103473">
    <property type="entry name" value="MFS general substrate transporter"/>
    <property type="match status" value="1"/>
</dbReference>
<dbReference type="PRINTS" id="PR01036">
    <property type="entry name" value="TCRTETB"/>
</dbReference>
<feature type="transmembrane region" description="Helical" evidence="7">
    <location>
        <begin position="271"/>
        <end position="292"/>
    </location>
</feature>
<evidence type="ECO:0000256" key="5">
    <source>
        <dbReference type="ARBA" id="ARBA00022989"/>
    </source>
</evidence>
<gene>
    <name evidence="9" type="ORF">RVF87_01985</name>
</gene>
<feature type="transmembrane region" description="Helical" evidence="7">
    <location>
        <begin position="366"/>
        <end position="388"/>
    </location>
</feature>
<evidence type="ECO:0000256" key="6">
    <source>
        <dbReference type="ARBA" id="ARBA00023136"/>
    </source>
</evidence>
<dbReference type="PANTHER" id="PTHR42718">
    <property type="entry name" value="MAJOR FACILITATOR SUPERFAMILY MULTIDRUG TRANSPORTER MFSC"/>
    <property type="match status" value="1"/>
</dbReference>
<dbReference type="InterPro" id="IPR036259">
    <property type="entry name" value="MFS_trans_sf"/>
</dbReference>
<comment type="subcellular location">
    <subcellularLocation>
        <location evidence="1">Cell membrane</location>
        <topology evidence="1">Multi-pass membrane protein</topology>
    </subcellularLocation>
</comment>
<feature type="transmembrane region" description="Helical" evidence="7">
    <location>
        <begin position="333"/>
        <end position="354"/>
    </location>
</feature>
<feature type="transmembrane region" description="Helical" evidence="7">
    <location>
        <begin position="16"/>
        <end position="38"/>
    </location>
</feature>
<proteinExistence type="predicted"/>
<evidence type="ECO:0000256" key="3">
    <source>
        <dbReference type="ARBA" id="ARBA00022475"/>
    </source>
</evidence>
<dbReference type="EMBL" id="CP136137">
    <property type="protein sequence ID" value="WYY07879.1"/>
    <property type="molecule type" value="Genomic_DNA"/>
</dbReference>
<evidence type="ECO:0000313" key="9">
    <source>
        <dbReference type="EMBL" id="WYY07879.1"/>
    </source>
</evidence>
<feature type="transmembrane region" description="Helical" evidence="7">
    <location>
        <begin position="58"/>
        <end position="75"/>
    </location>
</feature>
<keyword evidence="6 7" id="KW-0472">Membrane</keyword>
<evidence type="ECO:0000256" key="4">
    <source>
        <dbReference type="ARBA" id="ARBA00022692"/>
    </source>
</evidence>
<organism evidence="9 10">
    <name type="scientific">Gordonia hydrophobica</name>
    <dbReference type="NCBI Taxonomy" id="40516"/>
    <lineage>
        <taxon>Bacteria</taxon>
        <taxon>Bacillati</taxon>
        <taxon>Actinomycetota</taxon>
        <taxon>Actinomycetes</taxon>
        <taxon>Mycobacteriales</taxon>
        <taxon>Gordoniaceae</taxon>
        <taxon>Gordonia</taxon>
    </lineage>
</organism>